<feature type="transmembrane region" description="Helical" evidence="5">
    <location>
        <begin position="307"/>
        <end position="324"/>
    </location>
</feature>
<proteinExistence type="predicted"/>
<dbReference type="InterPro" id="IPR004837">
    <property type="entry name" value="NaCa_Exmemb"/>
</dbReference>
<dbReference type="GO" id="GO:0005262">
    <property type="term" value="F:calcium channel activity"/>
    <property type="evidence" value="ECO:0007669"/>
    <property type="project" value="TreeGrafter"/>
</dbReference>
<comment type="subcellular location">
    <subcellularLocation>
        <location evidence="1">Membrane</location>
        <topology evidence="1">Multi-pass membrane protein</topology>
    </subcellularLocation>
</comment>
<organism evidence="7 8">
    <name type="scientific">Intestinimonas massiliensis</name>
    <name type="common">ex Afouda et al. 2020</name>
    <dbReference type="NCBI Taxonomy" id="1673721"/>
    <lineage>
        <taxon>Bacteria</taxon>
        <taxon>Bacillati</taxon>
        <taxon>Bacillota</taxon>
        <taxon>Clostridia</taxon>
        <taxon>Eubacteriales</taxon>
        <taxon>Intestinimonas</taxon>
    </lineage>
</organism>
<keyword evidence="2 5" id="KW-0812">Transmembrane</keyword>
<feature type="domain" description="Sodium/calcium exchanger membrane region" evidence="6">
    <location>
        <begin position="179"/>
        <end position="319"/>
    </location>
</feature>
<evidence type="ECO:0000259" key="6">
    <source>
        <dbReference type="Pfam" id="PF01699"/>
    </source>
</evidence>
<feature type="transmembrane region" description="Helical" evidence="5">
    <location>
        <begin position="247"/>
        <end position="269"/>
    </location>
</feature>
<feature type="transmembrane region" description="Helical" evidence="5">
    <location>
        <begin position="178"/>
        <end position="196"/>
    </location>
</feature>
<dbReference type="InterPro" id="IPR004481">
    <property type="entry name" value="K/Na/Ca-exchanger"/>
</dbReference>
<evidence type="ECO:0000313" key="8">
    <source>
        <dbReference type="Proteomes" id="UP001204562"/>
    </source>
</evidence>
<comment type="caution">
    <text evidence="7">The sequence shown here is derived from an EMBL/GenBank/DDBJ whole genome shotgun (WGS) entry which is preliminary data.</text>
</comment>
<evidence type="ECO:0000256" key="2">
    <source>
        <dbReference type="ARBA" id="ARBA00022692"/>
    </source>
</evidence>
<dbReference type="EMBL" id="JANFYS010000001">
    <property type="protein sequence ID" value="MCQ4769127.1"/>
    <property type="molecule type" value="Genomic_DNA"/>
</dbReference>
<dbReference type="GO" id="GO:0006874">
    <property type="term" value="P:intracellular calcium ion homeostasis"/>
    <property type="evidence" value="ECO:0007669"/>
    <property type="project" value="TreeGrafter"/>
</dbReference>
<dbReference type="AlphaFoldDB" id="A0AAW5JH64"/>
<dbReference type="GO" id="GO:0008273">
    <property type="term" value="F:calcium, potassium:sodium antiporter activity"/>
    <property type="evidence" value="ECO:0007669"/>
    <property type="project" value="TreeGrafter"/>
</dbReference>
<feature type="transmembrane region" description="Helical" evidence="5">
    <location>
        <begin position="275"/>
        <end position="295"/>
    </location>
</feature>
<dbReference type="NCBIfam" id="TIGR00367">
    <property type="entry name" value="calcium/sodium antiporter"/>
    <property type="match status" value="1"/>
</dbReference>
<name>A0AAW5JH64_9FIRM</name>
<dbReference type="PANTHER" id="PTHR10846">
    <property type="entry name" value="SODIUM/POTASSIUM/CALCIUM EXCHANGER"/>
    <property type="match status" value="1"/>
</dbReference>
<sequence>MMDLLLTVVLFTLGIVLIVKGGDAFVDAAAWMAEVSGIPKLIVGATVVSFATTLPELLVSSMAAFDGKVDMAIGNAVGSVTANLALIMGIALVCLPSAIRRRDYLLKAVLMLGASLYLVLASSGGSLSFQSGIALLVIFVIAMWDNIRSALRSMREEQTAAGRGGHPRPMGHEVCRNLLKFLLGAAGIVIGAQLLVDHGGNLARLIGVPERIIGVTLIAVGTSLPELVTTLTAIAKKQASLSAGNIIGANIIDLTLILPICSLISGGALPVSAQALAIDLPACLLVGCIAMVPSLVTGRFQRWQGGVLLLSYVVYLVITCSGAAL</sequence>
<reference evidence="7" key="1">
    <citation type="submission" date="2022-06" db="EMBL/GenBank/DDBJ databases">
        <title>Isolation of gut microbiota from human fecal samples.</title>
        <authorList>
            <person name="Pamer E.G."/>
            <person name="Barat B."/>
            <person name="Waligurski E."/>
            <person name="Medina S."/>
            <person name="Paddock L."/>
            <person name="Mostad J."/>
        </authorList>
    </citation>
    <scope>NUCLEOTIDE SEQUENCE</scope>
    <source>
        <strain evidence="7">DFI.9.91</strain>
    </source>
</reference>
<evidence type="ECO:0000256" key="3">
    <source>
        <dbReference type="ARBA" id="ARBA00022989"/>
    </source>
</evidence>
<keyword evidence="4 5" id="KW-0472">Membrane</keyword>
<evidence type="ECO:0000256" key="1">
    <source>
        <dbReference type="ARBA" id="ARBA00004141"/>
    </source>
</evidence>
<evidence type="ECO:0000256" key="5">
    <source>
        <dbReference type="SAM" id="Phobius"/>
    </source>
</evidence>
<accession>A0AAW5JH64</accession>
<keyword evidence="3 5" id="KW-1133">Transmembrane helix</keyword>
<evidence type="ECO:0000313" key="7">
    <source>
        <dbReference type="EMBL" id="MCQ4769127.1"/>
    </source>
</evidence>
<dbReference type="Pfam" id="PF01699">
    <property type="entry name" value="Na_Ca_ex"/>
    <property type="match status" value="2"/>
</dbReference>
<feature type="transmembrane region" description="Helical" evidence="5">
    <location>
        <begin position="72"/>
        <end position="95"/>
    </location>
</feature>
<gene>
    <name evidence="7" type="ORF">NE579_01430</name>
</gene>
<dbReference type="InterPro" id="IPR044880">
    <property type="entry name" value="NCX_ion-bd_dom_sf"/>
</dbReference>
<dbReference type="Proteomes" id="UP001204562">
    <property type="component" value="Unassembled WGS sequence"/>
</dbReference>
<evidence type="ECO:0000256" key="4">
    <source>
        <dbReference type="ARBA" id="ARBA00023136"/>
    </source>
</evidence>
<protein>
    <submittedName>
        <fullName evidence="7">Calcium/sodium antiporter</fullName>
    </submittedName>
</protein>
<feature type="transmembrane region" description="Helical" evidence="5">
    <location>
        <begin position="127"/>
        <end position="147"/>
    </location>
</feature>
<feature type="transmembrane region" description="Helical" evidence="5">
    <location>
        <begin position="212"/>
        <end position="235"/>
    </location>
</feature>
<dbReference type="PANTHER" id="PTHR10846:SF8">
    <property type="entry name" value="INNER MEMBRANE PROTEIN YRBG"/>
    <property type="match status" value="1"/>
</dbReference>
<dbReference type="RefSeq" id="WP_256302980.1">
    <property type="nucleotide sequence ID" value="NZ_JANFYS010000001.1"/>
</dbReference>
<feature type="domain" description="Sodium/calcium exchanger membrane region" evidence="6">
    <location>
        <begin position="8"/>
        <end position="143"/>
    </location>
</feature>
<dbReference type="GO" id="GO:0005886">
    <property type="term" value="C:plasma membrane"/>
    <property type="evidence" value="ECO:0007669"/>
    <property type="project" value="TreeGrafter"/>
</dbReference>
<dbReference type="Gene3D" id="1.20.1420.30">
    <property type="entry name" value="NCX, central ion-binding region"/>
    <property type="match status" value="1"/>
</dbReference>